<evidence type="ECO:0000256" key="1">
    <source>
        <dbReference type="SAM" id="MobiDB-lite"/>
    </source>
</evidence>
<accession>A0ABQ3B0V6</accession>
<feature type="region of interest" description="Disordered" evidence="1">
    <location>
        <begin position="1"/>
        <end position="22"/>
    </location>
</feature>
<comment type="caution">
    <text evidence="2">The sequence shown here is derived from an EMBL/GenBank/DDBJ whole genome shotgun (WGS) entry which is preliminary data.</text>
</comment>
<keyword evidence="3" id="KW-1185">Reference proteome</keyword>
<protein>
    <submittedName>
        <fullName evidence="2">Uncharacterized protein</fullName>
    </submittedName>
</protein>
<gene>
    <name evidence="2" type="ORF">GCM10010326_77640</name>
</gene>
<dbReference type="EMBL" id="BMUU01000029">
    <property type="protein sequence ID" value="GGY71902.1"/>
    <property type="molecule type" value="Genomic_DNA"/>
</dbReference>
<sequence length="65" mass="7228">MPEAGSQKADSESGRRSVMTPSRTAVRFAPPLSAFIWEKGWEAFEDALVRQDPDLVDPARPQLDL</sequence>
<organism evidence="2 3">
    <name type="scientific">Streptomyces xanthochromogenes</name>
    <dbReference type="NCBI Taxonomy" id="67384"/>
    <lineage>
        <taxon>Bacteria</taxon>
        <taxon>Bacillati</taxon>
        <taxon>Actinomycetota</taxon>
        <taxon>Actinomycetes</taxon>
        <taxon>Kitasatosporales</taxon>
        <taxon>Streptomycetaceae</taxon>
        <taxon>Streptomyces</taxon>
    </lineage>
</organism>
<evidence type="ECO:0000313" key="3">
    <source>
        <dbReference type="Proteomes" id="UP000600946"/>
    </source>
</evidence>
<evidence type="ECO:0000313" key="2">
    <source>
        <dbReference type="EMBL" id="GGY71902.1"/>
    </source>
</evidence>
<proteinExistence type="predicted"/>
<name>A0ABQ3B0V6_9ACTN</name>
<reference evidence="3" key="1">
    <citation type="journal article" date="2019" name="Int. J. Syst. Evol. Microbiol.">
        <title>The Global Catalogue of Microorganisms (GCM) 10K type strain sequencing project: providing services to taxonomists for standard genome sequencing and annotation.</title>
        <authorList>
            <consortium name="The Broad Institute Genomics Platform"/>
            <consortium name="The Broad Institute Genome Sequencing Center for Infectious Disease"/>
            <person name="Wu L."/>
            <person name="Ma J."/>
        </authorList>
    </citation>
    <scope>NUCLEOTIDE SEQUENCE [LARGE SCALE GENOMIC DNA]</scope>
    <source>
        <strain evidence="3">JCM 4594</strain>
    </source>
</reference>
<dbReference type="Proteomes" id="UP000600946">
    <property type="component" value="Unassembled WGS sequence"/>
</dbReference>